<name>A0ABU5C537_9BACI</name>
<keyword evidence="8 12" id="KW-0560">Oxidoreductase</keyword>
<evidence type="ECO:0000256" key="3">
    <source>
        <dbReference type="ARBA" id="ARBA00009881"/>
    </source>
</evidence>
<reference evidence="12 13" key="1">
    <citation type="submission" date="2023-10" db="EMBL/GenBank/DDBJ databases">
        <title>Virgibacillus halophilus 5B73C genome.</title>
        <authorList>
            <person name="Miliotis G."/>
            <person name="Sengupta P."/>
            <person name="Hameed A."/>
            <person name="Chuvochina M."/>
            <person name="Mcdonagh F."/>
            <person name="Simpson A.C."/>
            <person name="Singh N.K."/>
            <person name="Rekha P.D."/>
            <person name="Raman K."/>
            <person name="Hugenholtz P."/>
            <person name="Venkateswaran K."/>
        </authorList>
    </citation>
    <scope>NUCLEOTIDE SEQUENCE [LARGE SCALE GENOMIC DNA]</scope>
    <source>
        <strain evidence="12 13">5B73C</strain>
    </source>
</reference>
<evidence type="ECO:0000313" key="12">
    <source>
        <dbReference type="EMBL" id="MDY0394339.1"/>
    </source>
</evidence>
<evidence type="ECO:0000256" key="5">
    <source>
        <dbReference type="ARBA" id="ARBA00022575"/>
    </source>
</evidence>
<keyword evidence="9 12" id="KW-0503">Monooxygenase</keyword>
<keyword evidence="5" id="KW-0216">Detoxification</keyword>
<accession>A0ABU5C537</accession>
<dbReference type="Proteomes" id="UP001281447">
    <property type="component" value="Unassembled WGS sequence"/>
</dbReference>
<dbReference type="Gene3D" id="3.20.20.70">
    <property type="entry name" value="Aldolase class I"/>
    <property type="match status" value="1"/>
</dbReference>
<comment type="cofactor">
    <cofactor evidence="1">
        <name>FMN</name>
        <dbReference type="ChEBI" id="CHEBI:58210"/>
    </cofactor>
</comment>
<evidence type="ECO:0000256" key="8">
    <source>
        <dbReference type="ARBA" id="ARBA00023002"/>
    </source>
</evidence>
<keyword evidence="6" id="KW-0285">Flavoprotein</keyword>
<gene>
    <name evidence="12" type="ORF">RWE15_07500</name>
</gene>
<keyword evidence="7" id="KW-0288">FMN</keyword>
<dbReference type="InterPro" id="IPR004136">
    <property type="entry name" value="NMO"/>
</dbReference>
<comment type="similarity">
    <text evidence="3">Belongs to the nitronate monooxygenase family. NMO class I subfamily.</text>
</comment>
<evidence type="ECO:0000256" key="4">
    <source>
        <dbReference type="ARBA" id="ARBA00013457"/>
    </source>
</evidence>
<sequence>MVRKAMDLLHIQYPVIQAGMAGGITTPKLVAEVSNAGGLGTIGAGYMSASALKNDIQEVKKLTKKPFAVNLFALNLESFSTDSTPMQQFLNTYRAELDLKEGKEAVKVNDHLQEKLQVILEEGIKIVSTAFGALSASWMEKLKTANTQVIGMATNLQEARQLVETGYDIIVAQGMEAGGHRGTFDIEKYPEGCNIGLYTLVQELLEHLTIPIIAAGGIYTRQQLAGLLTLGASGVQIGTRFLLAREAGTNAAYRNALLHAGTADTVITKAFSGRPARAIRNRFITDMENCGVKTEPFPIQNELTKDIRAAAKEYALSDLQSLWAGQGVGCLHKVESAKAIVYDMVGKRR</sequence>
<evidence type="ECO:0000313" key="13">
    <source>
        <dbReference type="Proteomes" id="UP001281447"/>
    </source>
</evidence>
<comment type="catalytic activity">
    <reaction evidence="11">
        <text>3 propionate 3-nitronate + 3 O2 + H2O = 3 3-oxopropanoate + 2 nitrate + nitrite + H2O2 + 3 H(+)</text>
        <dbReference type="Rhea" id="RHEA:57332"/>
        <dbReference type="ChEBI" id="CHEBI:15377"/>
        <dbReference type="ChEBI" id="CHEBI:15378"/>
        <dbReference type="ChEBI" id="CHEBI:15379"/>
        <dbReference type="ChEBI" id="CHEBI:16240"/>
        <dbReference type="ChEBI" id="CHEBI:16301"/>
        <dbReference type="ChEBI" id="CHEBI:17632"/>
        <dbReference type="ChEBI" id="CHEBI:33190"/>
        <dbReference type="ChEBI" id="CHEBI:136067"/>
    </reaction>
</comment>
<protein>
    <recommendedName>
        <fullName evidence="4">Probable nitronate monooxygenase</fullName>
    </recommendedName>
    <alternativeName>
        <fullName evidence="10">Propionate 3-nitronate monooxygenase</fullName>
    </alternativeName>
</protein>
<keyword evidence="13" id="KW-1185">Reference proteome</keyword>
<dbReference type="CDD" id="cd04730">
    <property type="entry name" value="NPD_like"/>
    <property type="match status" value="1"/>
</dbReference>
<dbReference type="PANTHER" id="PTHR42747:SF3">
    <property type="entry name" value="NITRONATE MONOOXYGENASE-RELATED"/>
    <property type="match status" value="1"/>
</dbReference>
<organism evidence="12 13">
    <name type="scientific">Tigheibacillus halophilus</name>
    <dbReference type="NCBI Taxonomy" id="361280"/>
    <lineage>
        <taxon>Bacteria</taxon>
        <taxon>Bacillati</taxon>
        <taxon>Bacillota</taxon>
        <taxon>Bacilli</taxon>
        <taxon>Bacillales</taxon>
        <taxon>Bacillaceae</taxon>
        <taxon>Tigheibacillus</taxon>
    </lineage>
</organism>
<comment type="caution">
    <text evidence="12">The sequence shown here is derived from an EMBL/GenBank/DDBJ whole genome shotgun (WGS) entry which is preliminary data.</text>
</comment>
<dbReference type="SUPFAM" id="SSF51412">
    <property type="entry name" value="Inosine monophosphate dehydrogenase (IMPDH)"/>
    <property type="match status" value="1"/>
</dbReference>
<evidence type="ECO:0000256" key="6">
    <source>
        <dbReference type="ARBA" id="ARBA00022630"/>
    </source>
</evidence>
<evidence type="ECO:0000256" key="11">
    <source>
        <dbReference type="ARBA" id="ARBA00049401"/>
    </source>
</evidence>
<comment type="function">
    <text evidence="2">Nitronate monooxygenase that uses molecular oxygen to catalyze the oxidative denitrification of alkyl nitronates. Acts on propionate 3-nitronate (P3N), the presumed physiological substrate. Probably functions in the detoxification of P3N, a metabolic poison produced by plants and fungi as a defense mechanism.</text>
</comment>
<evidence type="ECO:0000256" key="7">
    <source>
        <dbReference type="ARBA" id="ARBA00022643"/>
    </source>
</evidence>
<dbReference type="GO" id="GO:0004497">
    <property type="term" value="F:monooxygenase activity"/>
    <property type="evidence" value="ECO:0007669"/>
    <property type="project" value="UniProtKB-KW"/>
</dbReference>
<dbReference type="Pfam" id="PF03060">
    <property type="entry name" value="NMO"/>
    <property type="match status" value="1"/>
</dbReference>
<evidence type="ECO:0000256" key="9">
    <source>
        <dbReference type="ARBA" id="ARBA00023033"/>
    </source>
</evidence>
<dbReference type="EMBL" id="JAWDIP010000003">
    <property type="protein sequence ID" value="MDY0394339.1"/>
    <property type="molecule type" value="Genomic_DNA"/>
</dbReference>
<evidence type="ECO:0000256" key="2">
    <source>
        <dbReference type="ARBA" id="ARBA00003535"/>
    </source>
</evidence>
<evidence type="ECO:0000256" key="1">
    <source>
        <dbReference type="ARBA" id="ARBA00001917"/>
    </source>
</evidence>
<dbReference type="PANTHER" id="PTHR42747">
    <property type="entry name" value="NITRONATE MONOOXYGENASE-RELATED"/>
    <property type="match status" value="1"/>
</dbReference>
<proteinExistence type="inferred from homology"/>
<evidence type="ECO:0000256" key="10">
    <source>
        <dbReference type="ARBA" id="ARBA00031155"/>
    </source>
</evidence>
<dbReference type="InterPro" id="IPR013785">
    <property type="entry name" value="Aldolase_TIM"/>
</dbReference>